<keyword evidence="1" id="KW-0812">Transmembrane</keyword>
<evidence type="ECO:0000256" key="1">
    <source>
        <dbReference type="SAM" id="Phobius"/>
    </source>
</evidence>
<protein>
    <submittedName>
        <fullName evidence="2">Uncharacterized protein</fullName>
    </submittedName>
</protein>
<evidence type="ECO:0000313" key="2">
    <source>
        <dbReference type="EMBL" id="UJG43715.1"/>
    </source>
</evidence>
<dbReference type="AlphaFoldDB" id="A0A9Y1BRX9"/>
<dbReference type="EMBL" id="CP084167">
    <property type="protein sequence ID" value="UJG43715.1"/>
    <property type="molecule type" value="Genomic_DNA"/>
</dbReference>
<organism evidence="2">
    <name type="scientific">Candidatus Heimdallarchaeum endolithica</name>
    <dbReference type="NCBI Taxonomy" id="2876572"/>
    <lineage>
        <taxon>Archaea</taxon>
        <taxon>Promethearchaeati</taxon>
        <taxon>Candidatus Heimdallarchaeota</taxon>
        <taxon>Candidatus Heimdallarchaeia (ex Rinke et al. 2021) (nom. nud.)</taxon>
        <taxon>Candidatus Heimdallarchaeales</taxon>
        <taxon>Candidatus Heimdallarchaeaceae</taxon>
        <taxon>Candidatus Heimdallarchaeum</taxon>
    </lineage>
</organism>
<gene>
    <name evidence="2" type="ORF">K9W46_00690</name>
</gene>
<sequence length="174" mass="19695">MDRFGTIFQEANFLFGIWAIFCGFFGGWAGYFLLVSSIVNSLASVKKVRKSGNAEKVLAKQVLTGIGVLIAGRLTEAFGYYGYFGRVFRSGKSLFSIDTWTEPQSYSFIWRRFFMVEALQIIGWSMIINAIIQFFLIKNGGAEKTVRNLMIYASLVVLVATPFISRLNFKEMLK</sequence>
<keyword evidence="1" id="KW-0472">Membrane</keyword>
<feature type="transmembrane region" description="Helical" evidence="1">
    <location>
        <begin position="149"/>
        <end position="169"/>
    </location>
</feature>
<proteinExistence type="predicted"/>
<keyword evidence="1" id="KW-1133">Transmembrane helix</keyword>
<dbReference type="Proteomes" id="UP001200513">
    <property type="component" value="Chromosome"/>
</dbReference>
<accession>A0A9Y1BRX9</accession>
<feature type="transmembrane region" description="Helical" evidence="1">
    <location>
        <begin position="113"/>
        <end position="137"/>
    </location>
</feature>
<name>A0A9Y1BRX9_9ARCH</name>
<reference evidence="2" key="1">
    <citation type="journal article" date="2022" name="Nat. Microbiol.">
        <title>Unique mobile elements and scalable gene flow at the prokaryote-eukaryote boundary revealed by circularized Asgard archaea genomes.</title>
        <authorList>
            <person name="Wu F."/>
            <person name="Speth D.R."/>
            <person name="Philosof A."/>
            <person name="Cremiere A."/>
            <person name="Narayanan A."/>
            <person name="Barco R.A."/>
            <person name="Connon S.A."/>
            <person name="Amend J.P."/>
            <person name="Antoshechkin I.A."/>
            <person name="Orphan V.J."/>
        </authorList>
    </citation>
    <scope>NUCLEOTIDE SEQUENCE</scope>
    <source>
        <strain evidence="2">PR6</strain>
    </source>
</reference>
<feature type="transmembrane region" description="Helical" evidence="1">
    <location>
        <begin position="15"/>
        <end position="39"/>
    </location>
</feature>